<dbReference type="NCBIfam" id="TIGR04294">
    <property type="entry name" value="pre_pil_HX9DG"/>
    <property type="match status" value="1"/>
</dbReference>
<dbReference type="InterPro" id="IPR012902">
    <property type="entry name" value="N_methyl_site"/>
</dbReference>
<keyword evidence="4" id="KW-1185">Reference proteome</keyword>
<evidence type="ECO:0000259" key="2">
    <source>
        <dbReference type="Pfam" id="PF07596"/>
    </source>
</evidence>
<dbReference type="OrthoDB" id="241541at2"/>
<dbReference type="InterPro" id="IPR011453">
    <property type="entry name" value="DUF1559"/>
</dbReference>
<feature type="domain" description="DUF1559" evidence="2">
    <location>
        <begin position="33"/>
        <end position="364"/>
    </location>
</feature>
<dbReference type="Proteomes" id="UP000322699">
    <property type="component" value="Unassembled WGS sequence"/>
</dbReference>
<dbReference type="InterPro" id="IPR027558">
    <property type="entry name" value="Pre_pil_HX9DG_C"/>
</dbReference>
<dbReference type="InterPro" id="IPR045584">
    <property type="entry name" value="Pilin-like"/>
</dbReference>
<comment type="caution">
    <text evidence="3">The sequence shown here is derived from an EMBL/GenBank/DDBJ whole genome shotgun (WGS) entry which is preliminary data.</text>
</comment>
<gene>
    <name evidence="3" type="primary">xcpT_4</name>
    <name evidence="3" type="ORF">LF1_24510</name>
</gene>
<dbReference type="Gene3D" id="3.30.700.10">
    <property type="entry name" value="Glycoprotein, Type 4 Pilin"/>
    <property type="match status" value="1"/>
</dbReference>
<dbReference type="RefSeq" id="WP_068260913.1">
    <property type="nucleotide sequence ID" value="NZ_LWSK01000020.1"/>
</dbReference>
<organism evidence="3 4">
    <name type="scientific">Rubripirellula obstinata</name>
    <dbReference type="NCBI Taxonomy" id="406547"/>
    <lineage>
        <taxon>Bacteria</taxon>
        <taxon>Pseudomonadati</taxon>
        <taxon>Planctomycetota</taxon>
        <taxon>Planctomycetia</taxon>
        <taxon>Pirellulales</taxon>
        <taxon>Pirellulaceae</taxon>
        <taxon>Rubripirellula</taxon>
    </lineage>
</organism>
<dbReference type="NCBIfam" id="TIGR02532">
    <property type="entry name" value="IV_pilin_GFxxxE"/>
    <property type="match status" value="1"/>
</dbReference>
<evidence type="ECO:0000256" key="1">
    <source>
        <dbReference type="SAM" id="MobiDB-lite"/>
    </source>
</evidence>
<reference evidence="3 4" key="1">
    <citation type="submission" date="2019-08" db="EMBL/GenBank/DDBJ databases">
        <title>Deep-cultivation of Planctomycetes and their phenomic and genomic characterization uncovers novel biology.</title>
        <authorList>
            <person name="Wiegand S."/>
            <person name="Jogler M."/>
            <person name="Boedeker C."/>
            <person name="Pinto D."/>
            <person name="Vollmers J."/>
            <person name="Rivas-Marin E."/>
            <person name="Kohn T."/>
            <person name="Peeters S.H."/>
            <person name="Heuer A."/>
            <person name="Rast P."/>
            <person name="Oberbeckmann S."/>
            <person name="Bunk B."/>
            <person name="Jeske O."/>
            <person name="Meyerdierks A."/>
            <person name="Storesund J.E."/>
            <person name="Kallscheuer N."/>
            <person name="Luecker S."/>
            <person name="Lage O.M."/>
            <person name="Pohl T."/>
            <person name="Merkel B.J."/>
            <person name="Hornburger P."/>
            <person name="Mueller R.-W."/>
            <person name="Bruemmer F."/>
            <person name="Labrenz M."/>
            <person name="Spormann A.M."/>
            <person name="Op Den Camp H."/>
            <person name="Overmann J."/>
            <person name="Amann R."/>
            <person name="Jetten M.S.M."/>
            <person name="Mascher T."/>
            <person name="Medema M.H."/>
            <person name="Devos D.P."/>
            <person name="Kaster A.-K."/>
            <person name="Ovreas L."/>
            <person name="Rohde M."/>
            <person name="Galperin M.Y."/>
            <person name="Jogler C."/>
        </authorList>
    </citation>
    <scope>NUCLEOTIDE SEQUENCE [LARGE SCALE GENOMIC DNA]</scope>
    <source>
        <strain evidence="3 4">LF1</strain>
    </source>
</reference>
<dbReference type="Pfam" id="PF07963">
    <property type="entry name" value="N_methyl"/>
    <property type="match status" value="1"/>
</dbReference>
<evidence type="ECO:0000313" key="4">
    <source>
        <dbReference type="Proteomes" id="UP000322699"/>
    </source>
</evidence>
<proteinExistence type="predicted"/>
<sequence>MSRRKRPGFTLVELLVVIAIIGVLVGLLLPAVQAAREAARRMSCSNNFKQIGLGYHNYHSAYNQLPKHRGGSYRMPGAPGSRMPTNSAPGGGSNVSNLSALVGVLPFVEQQALWEQISNPFQITQPATAAGQFFAAMGPDPSMTIANHATNRYDPWLTTIPTFRCPSDPGQGLPALGRTNYAMCFGDSFAAVFQGAVAANGVESAGFAANAVNYRGLFMQRRVTKFRDVLDGLSNTIMAGEINTDLGDSDATTRFALVDPALSDNPSLCIESVDRQRPRFWAEGVSLIGAAEHQRGLAWANGFANYTGFFTILPPNGPSCTRRFGINPGPWRDGTHTASSRHSGGVHVLMGDGSVRFVTDSIEAGDASLGPVRSNGTGARTPGAPSPYGLWGALGTRDSKEIISSEF</sequence>
<protein>
    <submittedName>
        <fullName evidence="3">Type II secretion system protein G</fullName>
    </submittedName>
</protein>
<dbReference type="AlphaFoldDB" id="A0A5B1CKR3"/>
<name>A0A5B1CKR3_9BACT</name>
<evidence type="ECO:0000313" key="3">
    <source>
        <dbReference type="EMBL" id="KAA1259914.1"/>
    </source>
</evidence>
<accession>A0A5B1CKR3</accession>
<dbReference type="Pfam" id="PF07596">
    <property type="entry name" value="SBP_bac_10"/>
    <property type="match status" value="1"/>
</dbReference>
<dbReference type="SUPFAM" id="SSF54523">
    <property type="entry name" value="Pili subunits"/>
    <property type="match status" value="1"/>
</dbReference>
<dbReference type="PANTHER" id="PTHR30093">
    <property type="entry name" value="GENERAL SECRETION PATHWAY PROTEIN G"/>
    <property type="match status" value="1"/>
</dbReference>
<feature type="region of interest" description="Disordered" evidence="1">
    <location>
        <begin position="69"/>
        <end position="90"/>
    </location>
</feature>
<dbReference type="EMBL" id="VRLW01000001">
    <property type="protein sequence ID" value="KAA1259914.1"/>
    <property type="molecule type" value="Genomic_DNA"/>
</dbReference>
<dbReference type="PANTHER" id="PTHR30093:SF2">
    <property type="entry name" value="TYPE II SECRETION SYSTEM PROTEIN H"/>
    <property type="match status" value="1"/>
</dbReference>